<accession>A0A9P6AKC9</accession>
<dbReference type="AlphaFoldDB" id="A0A9P6AKC9"/>
<keyword evidence="2" id="KW-1185">Reference proteome</keyword>
<dbReference type="InterPro" id="IPR029063">
    <property type="entry name" value="SAM-dependent_MTases_sf"/>
</dbReference>
<comment type="caution">
    <text evidence="1">The sequence shown here is derived from an EMBL/GenBank/DDBJ whole genome shotgun (WGS) entry which is preliminary data.</text>
</comment>
<dbReference type="GO" id="GO:0008757">
    <property type="term" value="F:S-adenosylmethionine-dependent methyltransferase activity"/>
    <property type="evidence" value="ECO:0007669"/>
    <property type="project" value="UniProtKB-ARBA"/>
</dbReference>
<dbReference type="PANTHER" id="PTHR14614:SF147">
    <property type="entry name" value="S-ADENOSYLMETHIONINE-DEPENDENT METHYLTRANSFERASE OF THE SEVEN BETA-STRAND FAMILY"/>
    <property type="match status" value="1"/>
</dbReference>
<dbReference type="PANTHER" id="PTHR14614">
    <property type="entry name" value="HEPATOCELLULAR CARCINOMA-ASSOCIATED ANTIGEN"/>
    <property type="match status" value="1"/>
</dbReference>
<dbReference type="OrthoDB" id="433955at2759"/>
<dbReference type="EMBL" id="MU129083">
    <property type="protein sequence ID" value="KAF9507341.1"/>
    <property type="molecule type" value="Genomic_DNA"/>
</dbReference>
<organism evidence="1 2">
    <name type="scientific">Hydnum rufescens UP504</name>
    <dbReference type="NCBI Taxonomy" id="1448309"/>
    <lineage>
        <taxon>Eukaryota</taxon>
        <taxon>Fungi</taxon>
        <taxon>Dikarya</taxon>
        <taxon>Basidiomycota</taxon>
        <taxon>Agaricomycotina</taxon>
        <taxon>Agaricomycetes</taxon>
        <taxon>Cantharellales</taxon>
        <taxon>Hydnaceae</taxon>
        <taxon>Hydnum</taxon>
    </lineage>
</organism>
<dbReference type="Gene3D" id="3.40.50.150">
    <property type="entry name" value="Vaccinia Virus protein VP39"/>
    <property type="match status" value="1"/>
</dbReference>
<evidence type="ECO:0000313" key="1">
    <source>
        <dbReference type="EMBL" id="KAF9507341.1"/>
    </source>
</evidence>
<dbReference type="Pfam" id="PF10294">
    <property type="entry name" value="Methyltransf_16"/>
    <property type="match status" value="1"/>
</dbReference>
<proteinExistence type="predicted"/>
<evidence type="ECO:0000313" key="2">
    <source>
        <dbReference type="Proteomes" id="UP000886523"/>
    </source>
</evidence>
<dbReference type="Proteomes" id="UP000886523">
    <property type="component" value="Unassembled WGS sequence"/>
</dbReference>
<evidence type="ECO:0008006" key="3">
    <source>
        <dbReference type="Google" id="ProtNLM"/>
    </source>
</evidence>
<dbReference type="CDD" id="cd02440">
    <property type="entry name" value="AdoMet_MTases"/>
    <property type="match status" value="1"/>
</dbReference>
<sequence length="384" mass="42354">MFQPTAASPPLPTSFLPPLKLLDALSAASISLTLAQLKQLYQPLHIQPSHYRRLLILEPAIDSGYASDDEYTPMMTSSMMRHGKLRDFVSRSPSDHEAEDRERVVDAMIAFLGSLAQTSEAGDLHREFVFNLHPNANVSSTEVNVVLKDVNLSSTDHTSVGLQTWASQVMMIERICDNPASYGIVSTLHESLGIASQGHRSPLRILELGAGTGLLSLVLGNVLRKLSISATIVSTDFHPDVLSNLRANVASNPSSSAPRPEVKISVEALDWQYFFDHQEVDTPLNAPFDEPFDIIVAADHAEWISCTVRRLLRRPSLSSTEGRPRPAFHLISPIRPTHLLTSSSIEEAFPSSLEIVEVKHSARSKSVGRADENGYVEYKIEWNC</sequence>
<dbReference type="InterPro" id="IPR019410">
    <property type="entry name" value="Methyltransf_16"/>
</dbReference>
<name>A0A9P6AKC9_9AGAM</name>
<gene>
    <name evidence="1" type="ORF">BS47DRAFT_1351758</name>
</gene>
<protein>
    <recommendedName>
        <fullName evidence="3">S-adenosylmethionine-dependent methyltransferase</fullName>
    </recommendedName>
</protein>
<reference evidence="1" key="1">
    <citation type="journal article" date="2020" name="Nat. Commun.">
        <title>Large-scale genome sequencing of mycorrhizal fungi provides insights into the early evolution of symbiotic traits.</title>
        <authorList>
            <person name="Miyauchi S."/>
            <person name="Kiss E."/>
            <person name="Kuo A."/>
            <person name="Drula E."/>
            <person name="Kohler A."/>
            <person name="Sanchez-Garcia M."/>
            <person name="Morin E."/>
            <person name="Andreopoulos B."/>
            <person name="Barry K.W."/>
            <person name="Bonito G."/>
            <person name="Buee M."/>
            <person name="Carver A."/>
            <person name="Chen C."/>
            <person name="Cichocki N."/>
            <person name="Clum A."/>
            <person name="Culley D."/>
            <person name="Crous P.W."/>
            <person name="Fauchery L."/>
            <person name="Girlanda M."/>
            <person name="Hayes R.D."/>
            <person name="Keri Z."/>
            <person name="LaButti K."/>
            <person name="Lipzen A."/>
            <person name="Lombard V."/>
            <person name="Magnuson J."/>
            <person name="Maillard F."/>
            <person name="Murat C."/>
            <person name="Nolan M."/>
            <person name="Ohm R.A."/>
            <person name="Pangilinan J."/>
            <person name="Pereira M.F."/>
            <person name="Perotto S."/>
            <person name="Peter M."/>
            <person name="Pfister S."/>
            <person name="Riley R."/>
            <person name="Sitrit Y."/>
            <person name="Stielow J.B."/>
            <person name="Szollosi G."/>
            <person name="Zifcakova L."/>
            <person name="Stursova M."/>
            <person name="Spatafora J.W."/>
            <person name="Tedersoo L."/>
            <person name="Vaario L.M."/>
            <person name="Yamada A."/>
            <person name="Yan M."/>
            <person name="Wang P."/>
            <person name="Xu J."/>
            <person name="Bruns T."/>
            <person name="Baldrian P."/>
            <person name="Vilgalys R."/>
            <person name="Dunand C."/>
            <person name="Henrissat B."/>
            <person name="Grigoriev I.V."/>
            <person name="Hibbett D."/>
            <person name="Nagy L.G."/>
            <person name="Martin F.M."/>
        </authorList>
    </citation>
    <scope>NUCLEOTIDE SEQUENCE</scope>
    <source>
        <strain evidence="1">UP504</strain>
    </source>
</reference>
<dbReference type="SUPFAM" id="SSF53335">
    <property type="entry name" value="S-adenosyl-L-methionine-dependent methyltransferases"/>
    <property type="match status" value="1"/>
</dbReference>